<evidence type="ECO:0000313" key="1">
    <source>
        <dbReference type="EMBL" id="DAD94194.1"/>
    </source>
</evidence>
<name>A0A8S5NIR8_9CAUD</name>
<organism evidence="1">
    <name type="scientific">Siphoviridae sp. cttpk5</name>
    <dbReference type="NCBI Taxonomy" id="2826496"/>
    <lineage>
        <taxon>Viruses</taxon>
        <taxon>Duplodnaviria</taxon>
        <taxon>Heunggongvirae</taxon>
        <taxon>Uroviricota</taxon>
        <taxon>Caudoviricetes</taxon>
    </lineage>
</organism>
<protein>
    <submittedName>
        <fullName evidence="1">Uncharacterized protein</fullName>
    </submittedName>
</protein>
<proteinExistence type="predicted"/>
<reference evidence="1" key="1">
    <citation type="journal article" date="2021" name="Proc. Natl. Acad. Sci. U.S.A.">
        <title>A Catalog of Tens of Thousands of Viruses from Human Metagenomes Reveals Hidden Associations with Chronic Diseases.</title>
        <authorList>
            <person name="Tisza M.J."/>
            <person name="Buck C.B."/>
        </authorList>
    </citation>
    <scope>NUCLEOTIDE SEQUENCE</scope>
    <source>
        <strain evidence="1">Cttpk5</strain>
    </source>
</reference>
<accession>A0A8S5NIR8</accession>
<dbReference type="EMBL" id="BK015174">
    <property type="protein sequence ID" value="DAD94194.1"/>
    <property type="molecule type" value="Genomic_DNA"/>
</dbReference>
<sequence>MGGGFSMMTVYSLVVNAATQNLTTAIIADYVARRWMEVVRMLERDMQSADAYNKKDKIKTNFAKIFVSGSAEKPYYNILYFDPVDKNYHVGFGSFYLPYVFKWLSEEFEIEDELTVDAVPVVRCKDCKHKLRTVANGVVICREKHGMVQPSLDDFCSYGERRDDDVSD</sequence>